<dbReference type="InterPro" id="IPR019315">
    <property type="entry name" value="MMTA2_N"/>
</dbReference>
<dbReference type="PANTHER" id="PTHR14580:SF0">
    <property type="entry name" value="MULTIPLE MYELOMA TUMOR-ASSOCIATED PROTEIN 2"/>
    <property type="match status" value="1"/>
</dbReference>
<dbReference type="PANTHER" id="PTHR14580">
    <property type="entry name" value="MULTIPLE MYELOMA TUMOR-ASSOCIATED PROTEIN 2 FAMILY MEMBER"/>
    <property type="match status" value="1"/>
</dbReference>
<dbReference type="Proteomes" id="UP001439008">
    <property type="component" value="Unassembled WGS sequence"/>
</dbReference>
<reference evidence="3 4" key="1">
    <citation type="journal article" date="2024" name="BMC Biol.">
        <title>Comparative genomics of Ascetosporea gives new insight into the evolutionary basis for animal parasitism in Rhizaria.</title>
        <authorList>
            <person name="Hiltunen Thoren M."/>
            <person name="Onut-Brannstrom I."/>
            <person name="Alfjorden A."/>
            <person name="Peckova H."/>
            <person name="Swords F."/>
            <person name="Hooper C."/>
            <person name="Holzer A.S."/>
            <person name="Bass D."/>
            <person name="Burki F."/>
        </authorList>
    </citation>
    <scope>NUCLEOTIDE SEQUENCE [LARGE SCALE GENOMIC DNA]</scope>
    <source>
        <strain evidence="3">20-A016</strain>
    </source>
</reference>
<gene>
    <name evidence="3" type="ORF">MHBO_003988</name>
</gene>
<evidence type="ECO:0000259" key="2">
    <source>
        <dbReference type="Pfam" id="PF10159"/>
    </source>
</evidence>
<protein>
    <recommendedName>
        <fullName evidence="2">Multiple myeloma tumor-associated protein 2-like N-terminal domain-containing protein</fullName>
    </recommendedName>
</protein>
<name>A0ABV2AS27_9EUKA</name>
<evidence type="ECO:0000313" key="3">
    <source>
        <dbReference type="EMBL" id="MES1922471.1"/>
    </source>
</evidence>
<proteinExistence type="predicted"/>
<dbReference type="InterPro" id="IPR039207">
    <property type="entry name" value="MMTAG2-like"/>
</dbReference>
<dbReference type="Pfam" id="PF10159">
    <property type="entry name" value="MMtag"/>
    <property type="match status" value="1"/>
</dbReference>
<organism evidence="3 4">
    <name type="scientific">Bonamia ostreae</name>
    <dbReference type="NCBI Taxonomy" id="126728"/>
    <lineage>
        <taxon>Eukaryota</taxon>
        <taxon>Sar</taxon>
        <taxon>Rhizaria</taxon>
        <taxon>Endomyxa</taxon>
        <taxon>Ascetosporea</taxon>
        <taxon>Haplosporida</taxon>
        <taxon>Bonamia</taxon>
    </lineage>
</organism>
<keyword evidence="4" id="KW-1185">Reference proteome</keyword>
<comment type="caution">
    <text evidence="3">The sequence shown here is derived from an EMBL/GenBank/DDBJ whole genome shotgun (WGS) entry which is preliminary data.</text>
</comment>
<evidence type="ECO:0000256" key="1">
    <source>
        <dbReference type="SAM" id="MobiDB-lite"/>
    </source>
</evidence>
<feature type="region of interest" description="Disordered" evidence="1">
    <location>
        <begin position="1"/>
        <end position="21"/>
    </location>
</feature>
<accession>A0ABV2AS27</accession>
<sequence>MVYPSKKPQEGLPGMPYDVRPGVRGGTDQFSWQDVKATRERSYYLGSTVRAPYGRWQKDRDVYWYNRAANDNDPVDAVELEKRALRKREKIMRENAIKGVSNRHFLVEAQALEKFEIERAFAPGEEKEGRDPTMGLGFKPDPLADGPVLPEGAVAFSVFILSNPIFLFAI</sequence>
<evidence type="ECO:0000313" key="4">
    <source>
        <dbReference type="Proteomes" id="UP001439008"/>
    </source>
</evidence>
<feature type="domain" description="Multiple myeloma tumor-associated protein 2-like N-terminal" evidence="2">
    <location>
        <begin position="22"/>
        <end position="91"/>
    </location>
</feature>
<dbReference type="EMBL" id="JBDODL010002906">
    <property type="protein sequence ID" value="MES1922471.1"/>
    <property type="molecule type" value="Genomic_DNA"/>
</dbReference>